<feature type="domain" description="Ig-like" evidence="8">
    <location>
        <begin position="238"/>
        <end position="319"/>
    </location>
</feature>
<keyword evidence="7" id="KW-1133">Transmembrane helix</keyword>
<dbReference type="AlphaFoldDB" id="A0A0K2TL68"/>
<evidence type="ECO:0000256" key="4">
    <source>
        <dbReference type="ARBA" id="ARBA00023180"/>
    </source>
</evidence>
<keyword evidence="4" id="KW-0325">Glycoprotein</keyword>
<evidence type="ECO:0000259" key="8">
    <source>
        <dbReference type="PROSITE" id="PS50835"/>
    </source>
</evidence>
<feature type="domain" description="Ig-like" evidence="8">
    <location>
        <begin position="326"/>
        <end position="413"/>
    </location>
</feature>
<dbReference type="SMART" id="SM00409">
    <property type="entry name" value="IG"/>
    <property type="match status" value="5"/>
</dbReference>
<dbReference type="PANTHER" id="PTHR11640:SF154">
    <property type="entry name" value="IRREGULAR CHIASM C-ROUGHEST PROTEIN-LIKE PROTEIN"/>
    <property type="match status" value="1"/>
</dbReference>
<keyword evidence="2 7" id="KW-0472">Membrane</keyword>
<dbReference type="GO" id="GO:0050839">
    <property type="term" value="F:cell adhesion molecule binding"/>
    <property type="evidence" value="ECO:0007669"/>
    <property type="project" value="TreeGrafter"/>
</dbReference>
<accession>A0A0K2TL68</accession>
<dbReference type="GO" id="GO:0005911">
    <property type="term" value="C:cell-cell junction"/>
    <property type="evidence" value="ECO:0007669"/>
    <property type="project" value="TreeGrafter"/>
</dbReference>
<dbReference type="EMBL" id="HACA01008895">
    <property type="protein sequence ID" value="CDW26256.1"/>
    <property type="molecule type" value="Transcribed_RNA"/>
</dbReference>
<dbReference type="Pfam" id="PF13927">
    <property type="entry name" value="Ig_3"/>
    <property type="match status" value="2"/>
</dbReference>
<dbReference type="InterPro" id="IPR003599">
    <property type="entry name" value="Ig_sub"/>
</dbReference>
<keyword evidence="3" id="KW-1015">Disulfide bond</keyword>
<feature type="region of interest" description="Disordered" evidence="6">
    <location>
        <begin position="579"/>
        <end position="614"/>
    </location>
</feature>
<dbReference type="InterPro" id="IPR013783">
    <property type="entry name" value="Ig-like_fold"/>
</dbReference>
<dbReference type="InterPro" id="IPR003598">
    <property type="entry name" value="Ig_sub2"/>
</dbReference>
<dbReference type="Gene3D" id="2.60.40.10">
    <property type="entry name" value="Immunoglobulins"/>
    <property type="match status" value="5"/>
</dbReference>
<keyword evidence="7" id="KW-0812">Transmembrane</keyword>
<dbReference type="GO" id="GO:0005886">
    <property type="term" value="C:plasma membrane"/>
    <property type="evidence" value="ECO:0007669"/>
    <property type="project" value="TreeGrafter"/>
</dbReference>
<feature type="transmembrane region" description="Helical" evidence="7">
    <location>
        <begin position="538"/>
        <end position="560"/>
    </location>
</feature>
<comment type="subcellular location">
    <subcellularLocation>
        <location evidence="1">Membrane</location>
        <topology evidence="1">Single-pass type I membrane protein</topology>
    </subcellularLocation>
</comment>
<sequence>MNIYVPFCLFIQAPILTPMLYISAHSQQQWIEQPSYSEVNPGGSIIMKCIIANKIGECRWEKNGTPVGIYKSKYEWYKTPETGDCSLKIYDASLEFDDAVWQCQITASSFNSKDSLISDGAQLVVRESPKDIYMGRIGNGRSDEIVSSAGDDLELECTSEGGNPPPTLSWLLNGSPLESGHVQENTRSAEDSRTWISTSKLILPVNKRDNHAEIRCISEHPTLSDPMTADKKLNVHYPPVVTVETSPLEYLEEGKDSITLTCKADSNPPSQIQWVKEGFEGVFSKDSELRFSPVTRHTAGLYSCIAQNSLGLSEPSTVEVDVKYTPRILSVGPHKEIQAFRYNKTLLTCEAEGNPEPHYQWLQKTPTQEVLIRGYSKTLFIENITYDHQGEFVCKAINRIRGEERAVQSEPIQVQVKGAPQVIAYSSSRGSLKVRNGEDAILEAFFCADPLPKGSWHLGDLSGSGNNIILASGTGHGRFIAEKVREADREDCYISSLRINGAHASDSRAYELKVFNDHGSDNYIIHLNVGENIPQESMIAAGVGAILTILILILIIIYCVKANKCCCCRSIKDLKTEDVESDKTDIESTHSSNTSSAQQQAQHTRNNNSNNRKNIIIPPDALYLSKDKTYINYNDPIFNDSKESLRPDLVSHSTNLNRTDSSSGELHNISRVSYNDLCFPKTSNYGSMKKKSRRDVLRSINV</sequence>
<evidence type="ECO:0000256" key="5">
    <source>
        <dbReference type="ARBA" id="ARBA00023319"/>
    </source>
</evidence>
<evidence type="ECO:0000256" key="7">
    <source>
        <dbReference type="SAM" id="Phobius"/>
    </source>
</evidence>
<dbReference type="InterPro" id="IPR036179">
    <property type="entry name" value="Ig-like_dom_sf"/>
</dbReference>
<feature type="domain" description="Ig-like" evidence="8">
    <location>
        <begin position="18"/>
        <end position="118"/>
    </location>
</feature>
<dbReference type="GO" id="GO:0098609">
    <property type="term" value="P:cell-cell adhesion"/>
    <property type="evidence" value="ECO:0007669"/>
    <property type="project" value="TreeGrafter"/>
</dbReference>
<dbReference type="InterPro" id="IPR007110">
    <property type="entry name" value="Ig-like_dom"/>
</dbReference>
<protein>
    <recommendedName>
        <fullName evidence="8">Ig-like domain-containing protein</fullName>
    </recommendedName>
</protein>
<evidence type="ECO:0000256" key="1">
    <source>
        <dbReference type="ARBA" id="ARBA00004479"/>
    </source>
</evidence>
<keyword evidence="5" id="KW-0393">Immunoglobulin domain</keyword>
<dbReference type="PANTHER" id="PTHR11640">
    <property type="entry name" value="NEPHRIN"/>
    <property type="match status" value="1"/>
</dbReference>
<feature type="compositionally biased region" description="Low complexity" evidence="6">
    <location>
        <begin position="589"/>
        <end position="614"/>
    </location>
</feature>
<reference evidence="9" key="1">
    <citation type="submission" date="2014-05" db="EMBL/GenBank/DDBJ databases">
        <authorList>
            <person name="Chronopoulou M."/>
        </authorList>
    </citation>
    <scope>NUCLEOTIDE SEQUENCE</scope>
    <source>
        <tissue evidence="9">Whole organism</tissue>
    </source>
</reference>
<evidence type="ECO:0000256" key="3">
    <source>
        <dbReference type="ARBA" id="ARBA00023157"/>
    </source>
</evidence>
<dbReference type="Pfam" id="PF08205">
    <property type="entry name" value="C2-set_2"/>
    <property type="match status" value="1"/>
</dbReference>
<dbReference type="CDD" id="cd00096">
    <property type="entry name" value="Ig"/>
    <property type="match status" value="2"/>
</dbReference>
<dbReference type="OrthoDB" id="10039395at2759"/>
<dbReference type="PROSITE" id="PS50835">
    <property type="entry name" value="IG_LIKE"/>
    <property type="match status" value="4"/>
</dbReference>
<evidence type="ECO:0000313" key="9">
    <source>
        <dbReference type="EMBL" id="CDW26256.1"/>
    </source>
</evidence>
<feature type="compositionally biased region" description="Basic and acidic residues" evidence="6">
    <location>
        <begin position="579"/>
        <end position="588"/>
    </location>
</feature>
<dbReference type="InterPro" id="IPR051275">
    <property type="entry name" value="Cell_adhesion_signaling"/>
</dbReference>
<name>A0A0K2TL68_LEPSM</name>
<evidence type="ECO:0000256" key="2">
    <source>
        <dbReference type="ARBA" id="ARBA00023136"/>
    </source>
</evidence>
<dbReference type="InterPro" id="IPR013162">
    <property type="entry name" value="CD80_C2-set"/>
</dbReference>
<dbReference type="SMART" id="SM00408">
    <property type="entry name" value="IGc2"/>
    <property type="match status" value="4"/>
</dbReference>
<feature type="domain" description="Ig-like" evidence="8">
    <location>
        <begin position="129"/>
        <end position="234"/>
    </location>
</feature>
<evidence type="ECO:0000256" key="6">
    <source>
        <dbReference type="SAM" id="MobiDB-lite"/>
    </source>
</evidence>
<proteinExistence type="predicted"/>
<organism evidence="9">
    <name type="scientific">Lepeophtheirus salmonis</name>
    <name type="common">Salmon louse</name>
    <name type="synonym">Caligus salmonis</name>
    <dbReference type="NCBI Taxonomy" id="72036"/>
    <lineage>
        <taxon>Eukaryota</taxon>
        <taxon>Metazoa</taxon>
        <taxon>Ecdysozoa</taxon>
        <taxon>Arthropoda</taxon>
        <taxon>Crustacea</taxon>
        <taxon>Multicrustacea</taxon>
        <taxon>Hexanauplia</taxon>
        <taxon>Copepoda</taxon>
        <taxon>Siphonostomatoida</taxon>
        <taxon>Caligidae</taxon>
        <taxon>Lepeophtheirus</taxon>
    </lineage>
</organism>
<dbReference type="SUPFAM" id="SSF48726">
    <property type="entry name" value="Immunoglobulin"/>
    <property type="match status" value="5"/>
</dbReference>